<evidence type="ECO:0000313" key="2">
    <source>
        <dbReference type="EMBL" id="CAI5796654.1"/>
    </source>
</evidence>
<evidence type="ECO:0000256" key="1">
    <source>
        <dbReference type="SAM" id="MobiDB-lite"/>
    </source>
</evidence>
<accession>A0AA35LI85</accession>
<gene>
    <name evidence="2" type="ORF">PODLI_1B021448</name>
</gene>
<proteinExistence type="predicted"/>
<feature type="region of interest" description="Disordered" evidence="1">
    <location>
        <begin position="115"/>
        <end position="140"/>
    </location>
</feature>
<reference evidence="2" key="1">
    <citation type="submission" date="2022-12" db="EMBL/GenBank/DDBJ databases">
        <authorList>
            <person name="Alioto T."/>
            <person name="Alioto T."/>
            <person name="Gomez Garrido J."/>
        </authorList>
    </citation>
    <scope>NUCLEOTIDE SEQUENCE</scope>
</reference>
<evidence type="ECO:0000313" key="3">
    <source>
        <dbReference type="Proteomes" id="UP001178461"/>
    </source>
</evidence>
<organism evidence="2 3">
    <name type="scientific">Podarcis lilfordi</name>
    <name type="common">Lilford's wall lizard</name>
    <dbReference type="NCBI Taxonomy" id="74358"/>
    <lineage>
        <taxon>Eukaryota</taxon>
        <taxon>Metazoa</taxon>
        <taxon>Chordata</taxon>
        <taxon>Craniata</taxon>
        <taxon>Vertebrata</taxon>
        <taxon>Euteleostomi</taxon>
        <taxon>Lepidosauria</taxon>
        <taxon>Squamata</taxon>
        <taxon>Bifurcata</taxon>
        <taxon>Unidentata</taxon>
        <taxon>Episquamata</taxon>
        <taxon>Laterata</taxon>
        <taxon>Lacertibaenia</taxon>
        <taxon>Lacertidae</taxon>
        <taxon>Podarcis</taxon>
    </lineage>
</organism>
<dbReference type="EMBL" id="OX395142">
    <property type="protein sequence ID" value="CAI5796654.1"/>
    <property type="molecule type" value="Genomic_DNA"/>
</dbReference>
<feature type="compositionally biased region" description="Polar residues" evidence="1">
    <location>
        <begin position="129"/>
        <end position="140"/>
    </location>
</feature>
<name>A0AA35LI85_9SAUR</name>
<dbReference type="AlphaFoldDB" id="A0AA35LI85"/>
<protein>
    <submittedName>
        <fullName evidence="2">Uncharacterized protein</fullName>
    </submittedName>
</protein>
<feature type="compositionally biased region" description="Basic and acidic residues" evidence="1">
    <location>
        <begin position="115"/>
        <end position="128"/>
    </location>
</feature>
<sequence>MGTDSRFRLGFSSIYDSKCCRWLLLKLITSVKSEECRDNANLGHTLCCIMNRKHAKLELRIKGSLELTVGAGETANWTGRGVEQKKYVVPLHNTSSENALQVLLRAKKNTSSLCESREQLNKGTKEQETSNVTSHPSPLP</sequence>
<dbReference type="Proteomes" id="UP001178461">
    <property type="component" value="Chromosome 17"/>
</dbReference>
<keyword evidence="3" id="KW-1185">Reference proteome</keyword>